<reference evidence="6 7" key="1">
    <citation type="submission" date="2017-11" db="EMBL/GenBank/DDBJ databases">
        <title>Evolution of Phototrophy in the Chloroflexi Phylum Driven by Horizontal Gene Transfer.</title>
        <authorList>
            <person name="Ward L.M."/>
            <person name="Hemp J."/>
            <person name="Shih P.M."/>
            <person name="Mcglynn S.E."/>
            <person name="Fischer W."/>
        </authorList>
    </citation>
    <scope>NUCLEOTIDE SEQUENCE [LARGE SCALE GENOMIC DNA]</scope>
    <source>
        <strain evidence="6">JP3_7</strain>
    </source>
</reference>
<dbReference type="Pfam" id="PF13183">
    <property type="entry name" value="Fer4_8"/>
    <property type="match status" value="1"/>
</dbReference>
<dbReference type="GO" id="GO:0071949">
    <property type="term" value="F:FAD binding"/>
    <property type="evidence" value="ECO:0007669"/>
    <property type="project" value="InterPro"/>
</dbReference>
<feature type="domain" description="FAD-binding PCMH-type" evidence="5">
    <location>
        <begin position="39"/>
        <end position="304"/>
    </location>
</feature>
<evidence type="ECO:0000313" key="7">
    <source>
        <dbReference type="Proteomes" id="UP000230790"/>
    </source>
</evidence>
<dbReference type="InterPro" id="IPR004113">
    <property type="entry name" value="FAD-bd_oxidored_4_C"/>
</dbReference>
<evidence type="ECO:0000313" key="6">
    <source>
        <dbReference type="EMBL" id="PJF48526.1"/>
    </source>
</evidence>
<comment type="cofactor">
    <cofactor evidence="1">
        <name>FAD</name>
        <dbReference type="ChEBI" id="CHEBI:57692"/>
    </cofactor>
</comment>
<keyword evidence="3" id="KW-0274">FAD</keyword>
<dbReference type="SUPFAM" id="SSF55103">
    <property type="entry name" value="FAD-linked oxidases, C-terminal domain"/>
    <property type="match status" value="1"/>
</dbReference>
<name>A0A2M8QFD7_9CHLR</name>
<dbReference type="SUPFAM" id="SSF56176">
    <property type="entry name" value="FAD-binding/transporter-associated domain-like"/>
    <property type="match status" value="1"/>
</dbReference>
<dbReference type="EMBL" id="PGTN01000012">
    <property type="protein sequence ID" value="PJF48526.1"/>
    <property type="molecule type" value="Genomic_DNA"/>
</dbReference>
<dbReference type="SUPFAM" id="SSF46548">
    <property type="entry name" value="alpha-helical ferredoxin"/>
    <property type="match status" value="1"/>
</dbReference>
<comment type="caution">
    <text evidence="6">The sequence shown here is derived from an EMBL/GenBank/DDBJ whole genome shotgun (WGS) entry which is preliminary data.</text>
</comment>
<dbReference type="Pfam" id="PF01565">
    <property type="entry name" value="FAD_binding_4"/>
    <property type="match status" value="1"/>
</dbReference>
<dbReference type="Proteomes" id="UP000230790">
    <property type="component" value="Unassembled WGS sequence"/>
</dbReference>
<dbReference type="InterPro" id="IPR036318">
    <property type="entry name" value="FAD-bd_PCMH-like_sf"/>
</dbReference>
<dbReference type="InterPro" id="IPR006094">
    <property type="entry name" value="Oxid_FAD_bind_N"/>
</dbReference>
<dbReference type="PROSITE" id="PS51387">
    <property type="entry name" value="FAD_PCMH"/>
    <property type="match status" value="1"/>
</dbReference>
<dbReference type="Gene3D" id="3.30.465.10">
    <property type="match status" value="2"/>
</dbReference>
<proteinExistence type="predicted"/>
<evidence type="ECO:0000256" key="3">
    <source>
        <dbReference type="ARBA" id="ARBA00022827"/>
    </source>
</evidence>
<dbReference type="Pfam" id="PF02754">
    <property type="entry name" value="CCG"/>
    <property type="match status" value="2"/>
</dbReference>
<evidence type="ECO:0000256" key="1">
    <source>
        <dbReference type="ARBA" id="ARBA00001974"/>
    </source>
</evidence>
<keyword evidence="4" id="KW-0560">Oxidoreductase</keyword>
<dbReference type="InterPro" id="IPR016166">
    <property type="entry name" value="FAD-bd_PCMH"/>
</dbReference>
<sequence>MRSIPDDHPLARALARHVAGEVRFDTPTRLIYSTDASNYQMMPLGVVLPKTPDDVTATVALCAEYGIPITPRGGGSSLCGSSIGPGVVIDFTKYMDALLDLDVSGRAVRVQPGMVLGQLNKRLAQHGLQFGPDPASAERAAVGGVIGANATGAHSIRYGMTADNVTALGVVLADGTPAEFGPNEHNKGMGGQRDGGNHPATLFPRHLVERVQGIVRRWEEAIRRDFPKVWRRASGYNLDYVAEMLTYDPARPTACLTEANTRRQGENLENHLRQVSQLNLAPLFAGAEGTLGVVVEATLHLFPKPKHTALVITAFDGLVEAMRAVPALLTTNPAAIELIGGMFIRIARELPECRGRVGWLDGQATPEGLLVVEFDGESEADVRAGVERLRQLVAREHLPCALRPLFDPAAQADVWYVRKIGLNVLTSIRSQAKPVSVVEDVAVPVERLAEYVERLSAIFAAHDTEGAFYAHASAGVLHVRPLVNLRTSHGVAQLKRIARDALALCRELGGAMSGEHGDGYERSHQNEALFGPDVYQAFCALKDAFDPRGLLNPGKKVRAAEMESHLRYGPDYAARSLPTTFAFRRDGGFVELVEQCNGNGICRKQEGGVMCPSYRATREEMHSTRGRANLLREFLSAKPAASATDGASPLASHPPFRKPSLDEVKAALDLCLSCKACATECAAGVDMSKLKSEFLAHFYETRGLPLRAWLLGRIASFAPLASAFAPVSNWLVNHALSKRLLRIAPERALPAFQRQTFDRWWARVADARPPNSARPRVVLFVDTFSRYHHPQVAIAAVHVLEAAGRAVIVPPWRCCGRPLLSQGQPQAVLSWARFNLAQLAPLARQGVPILGIEPSCISALRDDYPDLLPGEDAEIVAQMTQSVEEFLVAQGVSFPEPRNDARPGLLLHGHCHQKALWGTRATRTLLTAAGYDVREVDSTCCGMAGAFGYEAEHYALSQRIGELALLPAVRAAGAETLIVAPGTSCREQIAHFTGRAALHPVEVIARHLA</sequence>
<dbReference type="InterPro" id="IPR016164">
    <property type="entry name" value="FAD-linked_Oxase-like_C"/>
</dbReference>
<dbReference type="InterPro" id="IPR004017">
    <property type="entry name" value="Cys_rich_dom"/>
</dbReference>
<protein>
    <submittedName>
        <fullName evidence="6">FAD-binding oxidoreductase</fullName>
    </submittedName>
</protein>
<dbReference type="Pfam" id="PF02913">
    <property type="entry name" value="FAD-oxidase_C"/>
    <property type="match status" value="1"/>
</dbReference>
<dbReference type="GO" id="GO:0008720">
    <property type="term" value="F:D-lactate dehydrogenase (NAD+) activity"/>
    <property type="evidence" value="ECO:0007669"/>
    <property type="project" value="TreeGrafter"/>
</dbReference>
<organism evidence="6 7">
    <name type="scientific">Candidatus Thermofonsia Clade 3 bacterium</name>
    <dbReference type="NCBI Taxonomy" id="2364212"/>
    <lineage>
        <taxon>Bacteria</taxon>
        <taxon>Bacillati</taxon>
        <taxon>Chloroflexota</taxon>
        <taxon>Candidatus Thermofontia</taxon>
        <taxon>Candidatus Thermofonsia Clade 3</taxon>
    </lineage>
</organism>
<evidence type="ECO:0000256" key="4">
    <source>
        <dbReference type="ARBA" id="ARBA00023002"/>
    </source>
</evidence>
<dbReference type="PANTHER" id="PTHR11748">
    <property type="entry name" value="D-LACTATE DEHYDROGENASE"/>
    <property type="match status" value="1"/>
</dbReference>
<dbReference type="GO" id="GO:1903457">
    <property type="term" value="P:lactate catabolic process"/>
    <property type="evidence" value="ECO:0007669"/>
    <property type="project" value="TreeGrafter"/>
</dbReference>
<dbReference type="GO" id="GO:0004458">
    <property type="term" value="F:D-lactate dehydrogenase (cytochrome) activity"/>
    <property type="evidence" value="ECO:0007669"/>
    <property type="project" value="TreeGrafter"/>
</dbReference>
<evidence type="ECO:0000256" key="2">
    <source>
        <dbReference type="ARBA" id="ARBA00022630"/>
    </source>
</evidence>
<gene>
    <name evidence="6" type="ORF">CUN48_03065</name>
</gene>
<dbReference type="Gene3D" id="3.30.70.2740">
    <property type="match status" value="1"/>
</dbReference>
<dbReference type="InterPro" id="IPR017896">
    <property type="entry name" value="4Fe4S_Fe-S-bd"/>
</dbReference>
<dbReference type="AlphaFoldDB" id="A0A2M8QFD7"/>
<dbReference type="InterPro" id="IPR016169">
    <property type="entry name" value="FAD-bd_PCMH_sub2"/>
</dbReference>
<evidence type="ECO:0000259" key="5">
    <source>
        <dbReference type="PROSITE" id="PS51387"/>
    </source>
</evidence>
<dbReference type="PANTHER" id="PTHR11748:SF119">
    <property type="entry name" value="D-2-HYDROXYGLUTARATE DEHYDROGENASE"/>
    <property type="match status" value="1"/>
</dbReference>
<accession>A0A2M8QFD7</accession>
<keyword evidence="2" id="KW-0285">Flavoprotein</keyword>